<keyword evidence="5" id="KW-1185">Reference proteome</keyword>
<feature type="domain" description="Serpin" evidence="3">
    <location>
        <begin position="17"/>
        <end position="146"/>
    </location>
</feature>
<evidence type="ECO:0000259" key="3">
    <source>
        <dbReference type="Pfam" id="PF00079"/>
    </source>
</evidence>
<dbReference type="InterPro" id="IPR042178">
    <property type="entry name" value="Serpin_sf_1"/>
</dbReference>
<dbReference type="Gene3D" id="3.30.497.10">
    <property type="entry name" value="Antithrombin, subunit I, domain 2"/>
    <property type="match status" value="1"/>
</dbReference>
<gene>
    <name evidence="4" type="ORF">TNIN_262831</name>
</gene>
<sequence length="151" mass="17750">ELEKTLYYYQWPKLDKPTLAKLLNQSQDLLTSTKPSYCFRHHSGLNTSSIILVNESANLIPKFLLDMNNFRVPLNVTDFEKESTDATIFLNRWIPIRTDYYLPEVVHKINPKGDMVVLDASYFKGAWRHRFSRVNTRFGKFYNKGSYTYPS</sequence>
<dbReference type="EMBL" id="BMAV01001891">
    <property type="protein sequence ID" value="GFY40411.1"/>
    <property type="molecule type" value="Genomic_DNA"/>
</dbReference>
<evidence type="ECO:0000256" key="1">
    <source>
        <dbReference type="ARBA" id="ARBA00022690"/>
    </source>
</evidence>
<dbReference type="GO" id="GO:0004867">
    <property type="term" value="F:serine-type endopeptidase inhibitor activity"/>
    <property type="evidence" value="ECO:0007669"/>
    <property type="project" value="UniProtKB-KW"/>
</dbReference>
<evidence type="ECO:0000313" key="4">
    <source>
        <dbReference type="EMBL" id="GFY40411.1"/>
    </source>
</evidence>
<name>A0A8X7BQ05_9ARAC</name>
<keyword evidence="2" id="KW-0722">Serine protease inhibitor</keyword>
<dbReference type="OrthoDB" id="671595at2759"/>
<dbReference type="InterPro" id="IPR036186">
    <property type="entry name" value="Serpin_sf"/>
</dbReference>
<keyword evidence="1" id="KW-0646">Protease inhibitor</keyword>
<dbReference type="InterPro" id="IPR023796">
    <property type="entry name" value="Serpin_dom"/>
</dbReference>
<dbReference type="AlphaFoldDB" id="A0A8X7BQ05"/>
<evidence type="ECO:0000313" key="5">
    <source>
        <dbReference type="Proteomes" id="UP000886998"/>
    </source>
</evidence>
<dbReference type="Pfam" id="PF00079">
    <property type="entry name" value="Serpin"/>
    <property type="match status" value="1"/>
</dbReference>
<proteinExistence type="predicted"/>
<dbReference type="SUPFAM" id="SSF56574">
    <property type="entry name" value="Serpins"/>
    <property type="match status" value="1"/>
</dbReference>
<dbReference type="Proteomes" id="UP000886998">
    <property type="component" value="Unassembled WGS sequence"/>
</dbReference>
<accession>A0A8X7BQ05</accession>
<feature type="non-terminal residue" evidence="4">
    <location>
        <position position="1"/>
    </location>
</feature>
<protein>
    <recommendedName>
        <fullName evidence="3">Serpin domain-containing protein</fullName>
    </recommendedName>
</protein>
<reference evidence="4" key="1">
    <citation type="submission" date="2020-08" db="EMBL/GenBank/DDBJ databases">
        <title>Multicomponent nature underlies the extraordinary mechanical properties of spider dragline silk.</title>
        <authorList>
            <person name="Kono N."/>
            <person name="Nakamura H."/>
            <person name="Mori M."/>
            <person name="Yoshida Y."/>
            <person name="Ohtoshi R."/>
            <person name="Malay A.D."/>
            <person name="Moran D.A.P."/>
            <person name="Tomita M."/>
            <person name="Numata K."/>
            <person name="Arakawa K."/>
        </authorList>
    </citation>
    <scope>NUCLEOTIDE SEQUENCE</scope>
</reference>
<comment type="caution">
    <text evidence="4">The sequence shown here is derived from an EMBL/GenBank/DDBJ whole genome shotgun (WGS) entry which is preliminary data.</text>
</comment>
<organism evidence="4 5">
    <name type="scientific">Trichonephila inaurata madagascariensis</name>
    <dbReference type="NCBI Taxonomy" id="2747483"/>
    <lineage>
        <taxon>Eukaryota</taxon>
        <taxon>Metazoa</taxon>
        <taxon>Ecdysozoa</taxon>
        <taxon>Arthropoda</taxon>
        <taxon>Chelicerata</taxon>
        <taxon>Arachnida</taxon>
        <taxon>Araneae</taxon>
        <taxon>Araneomorphae</taxon>
        <taxon>Entelegynae</taxon>
        <taxon>Araneoidea</taxon>
        <taxon>Nephilidae</taxon>
        <taxon>Trichonephila</taxon>
        <taxon>Trichonephila inaurata</taxon>
    </lineage>
</organism>
<evidence type="ECO:0000256" key="2">
    <source>
        <dbReference type="ARBA" id="ARBA00022900"/>
    </source>
</evidence>